<dbReference type="Gene3D" id="3.30.70.1230">
    <property type="entry name" value="Nucleotide cyclase"/>
    <property type="match status" value="1"/>
</dbReference>
<feature type="transmembrane region" description="Helical" evidence="8">
    <location>
        <begin position="68"/>
        <end position="86"/>
    </location>
</feature>
<dbReference type="GO" id="GO:0016020">
    <property type="term" value="C:membrane"/>
    <property type="evidence" value="ECO:0007669"/>
    <property type="project" value="UniProtKB-SubCell"/>
</dbReference>
<keyword evidence="3" id="KW-0547">Nucleotide-binding</keyword>
<evidence type="ECO:0000256" key="7">
    <source>
        <dbReference type="RuleBase" id="RU000405"/>
    </source>
</evidence>
<dbReference type="GO" id="GO:0035556">
    <property type="term" value="P:intracellular signal transduction"/>
    <property type="evidence" value="ECO:0007669"/>
    <property type="project" value="InterPro"/>
</dbReference>
<dbReference type="InterPro" id="IPR048432">
    <property type="entry name" value="MASE7"/>
</dbReference>
<accession>A0A7X3S8W1</accession>
<dbReference type="InterPro" id="IPR018297">
    <property type="entry name" value="A/G_cyclase_CS"/>
</dbReference>
<keyword evidence="2 8" id="KW-0812">Transmembrane</keyword>
<protein>
    <recommendedName>
        <fullName evidence="9">Guanylate cyclase domain-containing protein</fullName>
    </recommendedName>
</protein>
<dbReference type="PROSITE" id="PS00452">
    <property type="entry name" value="GUANYLATE_CYCLASE_1"/>
    <property type="match status" value="1"/>
</dbReference>
<name>A0A7X3S8W1_9HYPH</name>
<dbReference type="GO" id="GO:0004016">
    <property type="term" value="F:adenylate cyclase activity"/>
    <property type="evidence" value="ECO:0007669"/>
    <property type="project" value="UniProtKB-ARBA"/>
</dbReference>
<evidence type="ECO:0000256" key="5">
    <source>
        <dbReference type="ARBA" id="ARBA00023136"/>
    </source>
</evidence>
<evidence type="ECO:0000259" key="9">
    <source>
        <dbReference type="PROSITE" id="PS50125"/>
    </source>
</evidence>
<comment type="similarity">
    <text evidence="7">Belongs to the adenylyl cyclase class-4/guanylyl cyclase family.</text>
</comment>
<proteinExistence type="inferred from homology"/>
<dbReference type="Pfam" id="PF00211">
    <property type="entry name" value="Guanylate_cyc"/>
    <property type="match status" value="1"/>
</dbReference>
<dbReference type="PANTHER" id="PTHR11920:SF335">
    <property type="entry name" value="GUANYLATE CYCLASE"/>
    <property type="match status" value="1"/>
</dbReference>
<feature type="domain" description="Guanylate cyclase" evidence="9">
    <location>
        <begin position="244"/>
        <end position="372"/>
    </location>
</feature>
<comment type="caution">
    <text evidence="10">The sequence shown here is derived from an EMBL/GenBank/DDBJ whole genome shotgun (WGS) entry which is preliminary data.</text>
</comment>
<feature type="transmembrane region" description="Helical" evidence="8">
    <location>
        <begin position="38"/>
        <end position="56"/>
    </location>
</feature>
<comment type="subcellular location">
    <subcellularLocation>
        <location evidence="1">Membrane</location>
    </subcellularLocation>
</comment>
<evidence type="ECO:0000256" key="3">
    <source>
        <dbReference type="ARBA" id="ARBA00022741"/>
    </source>
</evidence>
<organism evidence="10 11">
    <name type="scientific">Stappia sediminis</name>
    <dbReference type="NCBI Taxonomy" id="2692190"/>
    <lineage>
        <taxon>Bacteria</taxon>
        <taxon>Pseudomonadati</taxon>
        <taxon>Pseudomonadota</taxon>
        <taxon>Alphaproteobacteria</taxon>
        <taxon>Hyphomicrobiales</taxon>
        <taxon>Stappiaceae</taxon>
        <taxon>Stappia</taxon>
    </lineage>
</organism>
<dbReference type="PROSITE" id="PS50125">
    <property type="entry name" value="GUANYLATE_CYCLASE_2"/>
    <property type="match status" value="1"/>
</dbReference>
<dbReference type="InterPro" id="IPR029787">
    <property type="entry name" value="Nucleotide_cyclase"/>
</dbReference>
<evidence type="ECO:0000256" key="8">
    <source>
        <dbReference type="SAM" id="Phobius"/>
    </source>
</evidence>
<evidence type="ECO:0000313" key="11">
    <source>
        <dbReference type="Proteomes" id="UP000433101"/>
    </source>
</evidence>
<dbReference type="RefSeq" id="WP_160776456.1">
    <property type="nucleotide sequence ID" value="NZ_WUMV01000007.1"/>
</dbReference>
<feature type="transmembrane region" description="Helical" evidence="8">
    <location>
        <begin position="179"/>
        <end position="198"/>
    </location>
</feature>
<dbReference type="Proteomes" id="UP000433101">
    <property type="component" value="Unassembled WGS sequence"/>
</dbReference>
<dbReference type="Pfam" id="PF20967">
    <property type="entry name" value="MASE7"/>
    <property type="match status" value="1"/>
</dbReference>
<evidence type="ECO:0000256" key="4">
    <source>
        <dbReference type="ARBA" id="ARBA00022989"/>
    </source>
</evidence>
<reference evidence="10 11" key="1">
    <citation type="submission" date="2019-12" db="EMBL/GenBank/DDBJ databases">
        <authorList>
            <person name="Li M."/>
        </authorList>
    </citation>
    <scope>NUCLEOTIDE SEQUENCE [LARGE SCALE GENOMIC DNA]</scope>
    <source>
        <strain evidence="10 11">GBMRC 2046</strain>
    </source>
</reference>
<dbReference type="EMBL" id="WUMV01000007">
    <property type="protein sequence ID" value="MXN66209.1"/>
    <property type="molecule type" value="Genomic_DNA"/>
</dbReference>
<keyword evidence="5 8" id="KW-0472">Membrane</keyword>
<dbReference type="GO" id="GO:0000166">
    <property type="term" value="F:nucleotide binding"/>
    <property type="evidence" value="ECO:0007669"/>
    <property type="project" value="UniProtKB-KW"/>
</dbReference>
<feature type="transmembrane region" description="Helical" evidence="8">
    <location>
        <begin position="139"/>
        <end position="159"/>
    </location>
</feature>
<dbReference type="SMART" id="SM00044">
    <property type="entry name" value="CYCc"/>
    <property type="match status" value="1"/>
</dbReference>
<keyword evidence="11" id="KW-1185">Reference proteome</keyword>
<dbReference type="InterPro" id="IPR001054">
    <property type="entry name" value="A/G_cyclase"/>
</dbReference>
<keyword evidence="6 7" id="KW-0456">Lyase</keyword>
<dbReference type="AlphaFoldDB" id="A0A7X3S8W1"/>
<evidence type="ECO:0000256" key="6">
    <source>
        <dbReference type="ARBA" id="ARBA00023239"/>
    </source>
</evidence>
<dbReference type="GO" id="GO:0009190">
    <property type="term" value="P:cyclic nucleotide biosynthetic process"/>
    <property type="evidence" value="ECO:0007669"/>
    <property type="project" value="InterPro"/>
</dbReference>
<evidence type="ECO:0000313" key="10">
    <source>
        <dbReference type="EMBL" id="MXN66209.1"/>
    </source>
</evidence>
<sequence length="423" mass="46544">MLARKFPRVRFRLPAWIDSALDLGIVSQDPEVRQRERFTNIGVAMMFVANFTHSLQNCFYDAEGLMPIIVYGFVMMALFSLTPALYRLGENVGAFWFAIVAAIGNLFVIWSIGLEGGAHFYYALAGGGVLLLGVHRWRWVVSLFVLVFALLIVSINFAPHYGPVMADDSEFHELLSGQIAVNVTIVYCLLMTYALSALRKAEKALEAEHERAETLLTTIMPERVAERLKREPGRTIADRRETVAVLFSDIVGFTPAARELPPEDVVKGLDRLVRAFDKLAVEHGVEKIKTIGDAYMAAAGLYGETGEEAARRIASFAIAMMDEIDNQPPLGPSGLALRCGLHIGPAIAGVIGQRRYSFDIWGDAVNVAARMESHGLPGRIHVTRAFCDVAGGCFSFEERGVMMVKGIGDMETAFLVCRLPEAV</sequence>
<dbReference type="InterPro" id="IPR050401">
    <property type="entry name" value="Cyclic_nucleotide_synthase"/>
</dbReference>
<evidence type="ECO:0000256" key="2">
    <source>
        <dbReference type="ARBA" id="ARBA00022692"/>
    </source>
</evidence>
<feature type="transmembrane region" description="Helical" evidence="8">
    <location>
        <begin position="93"/>
        <end position="112"/>
    </location>
</feature>
<dbReference type="SUPFAM" id="SSF55073">
    <property type="entry name" value="Nucleotide cyclase"/>
    <property type="match status" value="1"/>
</dbReference>
<dbReference type="PANTHER" id="PTHR11920">
    <property type="entry name" value="GUANYLYL CYCLASE"/>
    <property type="match status" value="1"/>
</dbReference>
<dbReference type="CDD" id="cd07302">
    <property type="entry name" value="CHD"/>
    <property type="match status" value="1"/>
</dbReference>
<feature type="transmembrane region" description="Helical" evidence="8">
    <location>
        <begin position="118"/>
        <end position="134"/>
    </location>
</feature>
<gene>
    <name evidence="10" type="ORF">GR183_14940</name>
</gene>
<evidence type="ECO:0000256" key="1">
    <source>
        <dbReference type="ARBA" id="ARBA00004370"/>
    </source>
</evidence>
<keyword evidence="4 8" id="KW-1133">Transmembrane helix</keyword>